<gene>
    <name evidence="2" type="ORF">BIV57_06975</name>
</gene>
<organism evidence="2 3">
    <name type="scientific">Mangrovactinospora gilvigrisea</name>
    <dbReference type="NCBI Taxonomy" id="1428644"/>
    <lineage>
        <taxon>Bacteria</taxon>
        <taxon>Bacillati</taxon>
        <taxon>Actinomycetota</taxon>
        <taxon>Actinomycetes</taxon>
        <taxon>Kitasatosporales</taxon>
        <taxon>Streptomycetaceae</taxon>
        <taxon>Mangrovactinospora</taxon>
    </lineage>
</organism>
<dbReference type="OrthoDB" id="9800872at2"/>
<comment type="caution">
    <text evidence="2">The sequence shown here is derived from an EMBL/GenBank/DDBJ whole genome shotgun (WGS) entry which is preliminary data.</text>
</comment>
<dbReference type="SUPFAM" id="SSF46565">
    <property type="entry name" value="Chaperone J-domain"/>
    <property type="match status" value="1"/>
</dbReference>
<evidence type="ECO:0000313" key="2">
    <source>
        <dbReference type="EMBL" id="OIV38183.1"/>
    </source>
</evidence>
<dbReference type="Proteomes" id="UP000243342">
    <property type="component" value="Unassembled WGS sequence"/>
</dbReference>
<protein>
    <recommendedName>
        <fullName evidence="4">Molecular chaperone DnaJ</fullName>
    </recommendedName>
</protein>
<accession>A0A1J7BHL5</accession>
<dbReference type="InterPro" id="IPR036869">
    <property type="entry name" value="J_dom_sf"/>
</dbReference>
<name>A0A1J7BHL5_9ACTN</name>
<dbReference type="AlphaFoldDB" id="A0A1J7BHL5"/>
<dbReference type="STRING" id="1428644.BIV57_06975"/>
<evidence type="ECO:0000313" key="3">
    <source>
        <dbReference type="Proteomes" id="UP000243342"/>
    </source>
</evidence>
<dbReference type="RefSeq" id="WP_071655820.1">
    <property type="nucleotide sequence ID" value="NZ_MLCF01000027.1"/>
</dbReference>
<evidence type="ECO:0008006" key="4">
    <source>
        <dbReference type="Google" id="ProtNLM"/>
    </source>
</evidence>
<feature type="region of interest" description="Disordered" evidence="1">
    <location>
        <begin position="110"/>
        <end position="135"/>
    </location>
</feature>
<keyword evidence="3" id="KW-1185">Reference proteome</keyword>
<sequence length="271" mass="29430">MEDARNENAAGGPAAHQGLARLEEQVAKVEAAMLDAEVAVETLRVELDNLAHAHHRRLGPLYRRLDELDALIAEATAARSGAADDVRLAVEARGRLDADLLRELDELEGRLGPAAAPSPEEDGAQTPRRVRPGREAQRLYRELARRVHPDLVRDGASKERRSAFLARVNEAYAAGDESALLALADEWMADPESAPPAEAVEDRAGWLLGRLERMQARITALTEEHARLDAGPMAGLLRLAPDDPDGLLEMLAEQLLGEVAEKEQQLAVVLG</sequence>
<reference evidence="2 3" key="1">
    <citation type="submission" date="2016-10" db="EMBL/GenBank/DDBJ databases">
        <title>Genome sequence of Streptomyces gilvigriseus MUSC 26.</title>
        <authorList>
            <person name="Lee L.-H."/>
            <person name="Ser H.-L."/>
        </authorList>
    </citation>
    <scope>NUCLEOTIDE SEQUENCE [LARGE SCALE GENOMIC DNA]</scope>
    <source>
        <strain evidence="2 3">MUSC 26</strain>
    </source>
</reference>
<evidence type="ECO:0000256" key="1">
    <source>
        <dbReference type="SAM" id="MobiDB-lite"/>
    </source>
</evidence>
<proteinExistence type="predicted"/>
<dbReference type="EMBL" id="MLCF01000027">
    <property type="protein sequence ID" value="OIV38183.1"/>
    <property type="molecule type" value="Genomic_DNA"/>
</dbReference>